<evidence type="ECO:0000313" key="1">
    <source>
        <dbReference type="EMBL" id="MBW61588.1"/>
    </source>
</evidence>
<dbReference type="AlphaFoldDB" id="A0A2M4C9C8"/>
<protein>
    <submittedName>
        <fullName evidence="1">Putative secreted protein</fullName>
    </submittedName>
</protein>
<organism evidence="1">
    <name type="scientific">Anopheles marajoara</name>
    <dbReference type="NCBI Taxonomy" id="58244"/>
    <lineage>
        <taxon>Eukaryota</taxon>
        <taxon>Metazoa</taxon>
        <taxon>Ecdysozoa</taxon>
        <taxon>Arthropoda</taxon>
        <taxon>Hexapoda</taxon>
        <taxon>Insecta</taxon>
        <taxon>Pterygota</taxon>
        <taxon>Neoptera</taxon>
        <taxon>Endopterygota</taxon>
        <taxon>Diptera</taxon>
        <taxon>Nematocera</taxon>
        <taxon>Culicoidea</taxon>
        <taxon>Culicidae</taxon>
        <taxon>Anophelinae</taxon>
        <taxon>Anopheles</taxon>
    </lineage>
</organism>
<reference evidence="1" key="1">
    <citation type="submission" date="2018-01" db="EMBL/GenBank/DDBJ databases">
        <title>An insight into the sialome of Amazonian anophelines.</title>
        <authorList>
            <person name="Ribeiro J.M."/>
            <person name="Scarpassa V."/>
            <person name="Calvo E."/>
        </authorList>
    </citation>
    <scope>NUCLEOTIDE SEQUENCE</scope>
    <source>
        <tissue evidence="1">Salivary glands</tissue>
    </source>
</reference>
<name>A0A2M4C9C8_9DIPT</name>
<dbReference type="EMBL" id="GGFJ01012447">
    <property type="protein sequence ID" value="MBW61588.1"/>
    <property type="molecule type" value="Transcribed_RNA"/>
</dbReference>
<sequence length="104" mass="11750">MPSIFCFLVWIPNGLFSFSLDSLSLSLSLSIPIMQLSVFLIKCLFKNLHLSCIRAPIIFTSISCTFLRNRSCTNQISVTSFPSFSQESYRTRINLVAFATFPLV</sequence>
<proteinExistence type="predicted"/>
<accession>A0A2M4C9C8</accession>